<dbReference type="AlphaFoldDB" id="A0A915L5D0"/>
<sequence>HFSVTGFICTFTNVGQRCALFLDVVIIINLNSARTRLSESQVHQSIENGSSTKFFNEWYMKFVLRKKGAKVDDDARDSFIDTFLQKFLQQQTKSKEKEYPDLCMLPELTEQTLMENLK</sequence>
<evidence type="ECO:0000313" key="2">
    <source>
        <dbReference type="WBParaSite" id="nRc.2.0.1.t44980-RA"/>
    </source>
</evidence>
<evidence type="ECO:0000313" key="1">
    <source>
        <dbReference type="Proteomes" id="UP000887565"/>
    </source>
</evidence>
<organism evidence="1 2">
    <name type="scientific">Romanomermis culicivorax</name>
    <name type="common">Nematode worm</name>
    <dbReference type="NCBI Taxonomy" id="13658"/>
    <lineage>
        <taxon>Eukaryota</taxon>
        <taxon>Metazoa</taxon>
        <taxon>Ecdysozoa</taxon>
        <taxon>Nematoda</taxon>
        <taxon>Enoplea</taxon>
        <taxon>Dorylaimia</taxon>
        <taxon>Mermithida</taxon>
        <taxon>Mermithoidea</taxon>
        <taxon>Mermithidae</taxon>
        <taxon>Romanomermis</taxon>
    </lineage>
</organism>
<reference evidence="2" key="1">
    <citation type="submission" date="2022-11" db="UniProtKB">
        <authorList>
            <consortium name="WormBaseParasite"/>
        </authorList>
    </citation>
    <scope>IDENTIFICATION</scope>
</reference>
<accession>A0A915L5D0</accession>
<name>A0A915L5D0_ROMCU</name>
<dbReference type="WBParaSite" id="nRc.2.0.1.t44980-RA">
    <property type="protein sequence ID" value="nRc.2.0.1.t44980-RA"/>
    <property type="gene ID" value="nRc.2.0.1.g44980"/>
</dbReference>
<proteinExistence type="predicted"/>
<dbReference type="Proteomes" id="UP000887565">
    <property type="component" value="Unplaced"/>
</dbReference>
<keyword evidence="1" id="KW-1185">Reference proteome</keyword>
<protein>
    <submittedName>
        <fullName evidence="2">Uncharacterized protein</fullName>
    </submittedName>
</protein>